<keyword evidence="2" id="KW-1185">Reference proteome</keyword>
<dbReference type="InterPro" id="IPR027417">
    <property type="entry name" value="P-loop_NTPase"/>
</dbReference>
<accession>A0ABT1JDI1</accession>
<name>A0ABT1JDI1_ACTCY</name>
<sequence length="68" mass="7435">MPPFVRQYITGRDRPQVDRITGFGPALAVDQRRPNRDTRFTVATLTGVDGYLGLLHSRLPALAGPTTG</sequence>
<dbReference type="RefSeq" id="WP_026418172.1">
    <property type="nucleotide sequence ID" value="NZ_AUBJ02000001.1"/>
</dbReference>
<dbReference type="Gene3D" id="1.20.1580.10">
    <property type="entry name" value="ABC transporter ATPase like domain"/>
    <property type="match status" value="1"/>
</dbReference>
<protein>
    <submittedName>
        <fullName evidence="1">Uncharacterized protein</fullName>
    </submittedName>
</protein>
<evidence type="ECO:0000313" key="2">
    <source>
        <dbReference type="Proteomes" id="UP000791080"/>
    </source>
</evidence>
<comment type="caution">
    <text evidence="1">The sequence shown here is derived from an EMBL/GenBank/DDBJ whole genome shotgun (WGS) entry which is preliminary data.</text>
</comment>
<organism evidence="1 2">
    <name type="scientific">Actinoalloteichus caeruleus DSM 43889</name>
    <dbReference type="NCBI Taxonomy" id="1120930"/>
    <lineage>
        <taxon>Bacteria</taxon>
        <taxon>Bacillati</taxon>
        <taxon>Actinomycetota</taxon>
        <taxon>Actinomycetes</taxon>
        <taxon>Pseudonocardiales</taxon>
        <taxon>Pseudonocardiaceae</taxon>
        <taxon>Actinoalloteichus</taxon>
        <taxon>Actinoalloteichus cyanogriseus</taxon>
    </lineage>
</organism>
<dbReference type="Proteomes" id="UP000791080">
    <property type="component" value="Unassembled WGS sequence"/>
</dbReference>
<dbReference type="EMBL" id="AUBJ02000001">
    <property type="protein sequence ID" value="MCP2330269.1"/>
    <property type="molecule type" value="Genomic_DNA"/>
</dbReference>
<reference evidence="1 2" key="2">
    <citation type="submission" date="2022-06" db="EMBL/GenBank/DDBJ databases">
        <title>Genomic Encyclopedia of Type Strains, Phase I: the one thousand microbial genomes (KMG-I) project.</title>
        <authorList>
            <person name="Kyrpides N."/>
        </authorList>
    </citation>
    <scope>NUCLEOTIDE SEQUENCE [LARGE SCALE GENOMIC DNA]</scope>
    <source>
        <strain evidence="1 2">DSM 43889</strain>
    </source>
</reference>
<gene>
    <name evidence="1" type="ORF">G443_000539</name>
</gene>
<reference evidence="1 2" key="1">
    <citation type="submission" date="2013-07" db="EMBL/GenBank/DDBJ databases">
        <authorList>
            <consortium name="DOE Joint Genome Institute"/>
            <person name="Reeve W."/>
            <person name="Huntemann M."/>
            <person name="Han J."/>
            <person name="Chen A."/>
            <person name="Kyrpides N."/>
            <person name="Mavromatis K."/>
            <person name="Markowitz V."/>
            <person name="Palaniappan K."/>
            <person name="Ivanova N."/>
            <person name="Schaumberg A."/>
            <person name="Pati A."/>
            <person name="Liolios K."/>
            <person name="Nordberg H.P."/>
            <person name="Cantor M.N."/>
            <person name="Hua S.X."/>
            <person name="Woyke T."/>
        </authorList>
    </citation>
    <scope>NUCLEOTIDE SEQUENCE [LARGE SCALE GENOMIC DNA]</scope>
    <source>
        <strain evidence="1 2">DSM 43889</strain>
    </source>
</reference>
<proteinExistence type="predicted"/>
<dbReference type="Gene3D" id="3.40.50.300">
    <property type="entry name" value="P-loop containing nucleotide triphosphate hydrolases"/>
    <property type="match status" value="1"/>
</dbReference>
<evidence type="ECO:0000313" key="1">
    <source>
        <dbReference type="EMBL" id="MCP2330269.1"/>
    </source>
</evidence>